<dbReference type="GO" id="GO:0097175">
    <property type="term" value="P:1,6-anhydro-N-acetyl-beta-muramic acid catabolic process"/>
    <property type="evidence" value="ECO:0007669"/>
    <property type="project" value="UniProtKB-UniRule"/>
</dbReference>
<keyword evidence="1" id="KW-0808">Transferase</keyword>
<keyword evidence="3" id="KW-1185">Reference proteome</keyword>
<gene>
    <name evidence="1" type="primary">anmK</name>
    <name evidence="2" type="ORF">RT41_GL000752</name>
</gene>
<dbReference type="GO" id="GO:0009254">
    <property type="term" value="P:peptidoglycan turnover"/>
    <property type="evidence" value="ECO:0007669"/>
    <property type="project" value="UniProtKB-UniRule"/>
</dbReference>
<accession>A0A2A5RNM0</accession>
<dbReference type="PANTHER" id="PTHR30605:SF0">
    <property type="entry name" value="ANHYDRO-N-ACETYLMURAMIC ACID KINASE"/>
    <property type="match status" value="1"/>
</dbReference>
<dbReference type="RefSeq" id="WP_096817153.1">
    <property type="nucleotide sequence ID" value="NZ_JXJU01000002.1"/>
</dbReference>
<comment type="catalytic activity">
    <reaction evidence="1">
        <text>1,6-anhydro-N-acetyl-beta-muramate + ATP + H2O = N-acetyl-D-muramate 6-phosphate + ADP + H(+)</text>
        <dbReference type="Rhea" id="RHEA:24952"/>
        <dbReference type="ChEBI" id="CHEBI:15377"/>
        <dbReference type="ChEBI" id="CHEBI:15378"/>
        <dbReference type="ChEBI" id="CHEBI:30616"/>
        <dbReference type="ChEBI" id="CHEBI:58690"/>
        <dbReference type="ChEBI" id="CHEBI:58722"/>
        <dbReference type="ChEBI" id="CHEBI:456216"/>
        <dbReference type="EC" id="2.7.1.170"/>
    </reaction>
</comment>
<dbReference type="HAMAP" id="MF_01270">
    <property type="entry name" value="AnhMurNAc_kinase"/>
    <property type="match status" value="1"/>
</dbReference>
<name>A0A2A5RNM0_9LACT</name>
<dbReference type="NCBIfam" id="NF007148">
    <property type="entry name" value="PRK09585.3-2"/>
    <property type="match status" value="1"/>
</dbReference>
<keyword evidence="1" id="KW-0547">Nucleotide-binding</keyword>
<dbReference type="UniPathway" id="UPA00544"/>
<dbReference type="AlphaFoldDB" id="A0A2A5RNM0"/>
<dbReference type="GO" id="GO:0006040">
    <property type="term" value="P:amino sugar metabolic process"/>
    <property type="evidence" value="ECO:0007669"/>
    <property type="project" value="InterPro"/>
</dbReference>
<comment type="similarity">
    <text evidence="1">Belongs to the anhydro-N-acetylmuramic acid kinase family.</text>
</comment>
<dbReference type="PANTHER" id="PTHR30605">
    <property type="entry name" value="ANHYDRO-N-ACETYLMURAMIC ACID KINASE"/>
    <property type="match status" value="1"/>
</dbReference>
<sequence length="381" mass="41249">MSIAVGLMSGTSLDGVDAALVEIKGEGETLQVELIDFICLAYDEGLKDEIRDCIALEKSNVQKICSLNFKLGMKFADAVIEVCQKGKMPIGSVDFIGSHGQTIWHQPKQEANLVSSTLQIGEPSVVAFRTGIKVVSNFRVMDVAAGGQGAPLVPYSEWLLYRDQNKNRVFQNIGGIGNLTYLPKNGQPNEIQAFDTGPGNMIIDYACQKLFGLQFDEDGKIAASGKINQDMLKECMSHPFLLKNPPKTTGREEFGAPYVDGLLKKFSSIPKADFIRTVTMFTAQSIVEAYKGFILPKSDIDQIIIGGGGAYNKALIKMIQNELGTDIEVMTQEELGYSSEAKEAIAFAILAHVTLHHLPSNLPGVTGALKPVILGQITSAS</sequence>
<comment type="function">
    <text evidence="1">Catalyzes the specific phosphorylation of 1,6-anhydro-N-acetylmuramic acid (anhMurNAc) with the simultaneous cleavage of the 1,6-anhydro ring, generating MurNAc-6-P. Is required for the utilization of anhMurNAc either imported from the medium or derived from its own cell wall murein, and thus plays a role in cell wall recycling.</text>
</comment>
<dbReference type="CDD" id="cd24050">
    <property type="entry name" value="ASKHA_NBD_ANMK"/>
    <property type="match status" value="1"/>
</dbReference>
<dbReference type="InterPro" id="IPR043129">
    <property type="entry name" value="ATPase_NBD"/>
</dbReference>
<dbReference type="SUPFAM" id="SSF53067">
    <property type="entry name" value="Actin-like ATPase domain"/>
    <property type="match status" value="1"/>
</dbReference>
<evidence type="ECO:0000313" key="3">
    <source>
        <dbReference type="Proteomes" id="UP000218181"/>
    </source>
</evidence>
<evidence type="ECO:0000256" key="1">
    <source>
        <dbReference type="HAMAP-Rule" id="MF_01270"/>
    </source>
</evidence>
<keyword evidence="1 2" id="KW-0418">Kinase</keyword>
<dbReference type="STRING" id="1291764.GCA_001311235_01146"/>
<proteinExistence type="inferred from homology"/>
<keyword evidence="1" id="KW-0067">ATP-binding</keyword>
<comment type="pathway">
    <text evidence="1">Cell wall biogenesis; peptidoglycan recycling.</text>
</comment>
<dbReference type="Proteomes" id="UP000218181">
    <property type="component" value="Unassembled WGS sequence"/>
</dbReference>
<dbReference type="UniPathway" id="UPA00343"/>
<dbReference type="EMBL" id="JXJU01000002">
    <property type="protein sequence ID" value="PCS00962.1"/>
    <property type="molecule type" value="Genomic_DNA"/>
</dbReference>
<keyword evidence="1" id="KW-0119">Carbohydrate metabolism</keyword>
<dbReference type="GO" id="GO:0005524">
    <property type="term" value="F:ATP binding"/>
    <property type="evidence" value="ECO:0007669"/>
    <property type="project" value="UniProtKB-UniRule"/>
</dbReference>
<comment type="pathway">
    <text evidence="1">Amino-sugar metabolism; 1,6-anhydro-N-acetylmuramate degradation.</text>
</comment>
<dbReference type="EC" id="2.7.1.170" evidence="1"/>
<comment type="caution">
    <text evidence="2">The sequence shown here is derived from an EMBL/GenBank/DDBJ whole genome shotgun (WGS) entry which is preliminary data.</text>
</comment>
<evidence type="ECO:0000313" key="2">
    <source>
        <dbReference type="EMBL" id="PCS00962.1"/>
    </source>
</evidence>
<dbReference type="Pfam" id="PF03702">
    <property type="entry name" value="AnmK"/>
    <property type="match status" value="1"/>
</dbReference>
<dbReference type="GO" id="GO:0016301">
    <property type="term" value="F:kinase activity"/>
    <property type="evidence" value="ECO:0007669"/>
    <property type="project" value="UniProtKB-KW"/>
</dbReference>
<dbReference type="OrthoDB" id="9763949at2"/>
<dbReference type="NCBIfam" id="NF007142">
    <property type="entry name" value="PRK09585.2-1"/>
    <property type="match status" value="1"/>
</dbReference>
<dbReference type="InterPro" id="IPR005338">
    <property type="entry name" value="Anhydro_N_Ac-Mur_kinase"/>
</dbReference>
<dbReference type="Gene3D" id="3.30.420.40">
    <property type="match status" value="2"/>
</dbReference>
<organism evidence="2 3">
    <name type="scientific">Lactococcus fujiensis JCM 16395</name>
    <dbReference type="NCBI Taxonomy" id="1291764"/>
    <lineage>
        <taxon>Bacteria</taxon>
        <taxon>Bacillati</taxon>
        <taxon>Bacillota</taxon>
        <taxon>Bacilli</taxon>
        <taxon>Lactobacillales</taxon>
        <taxon>Streptococcaceae</taxon>
        <taxon>Lactococcus</taxon>
    </lineage>
</organism>
<protein>
    <recommendedName>
        <fullName evidence="1">Anhydro-N-acetylmuramic acid kinase</fullName>
        <ecNumber evidence="1">2.7.1.170</ecNumber>
    </recommendedName>
    <alternativeName>
        <fullName evidence="1">AnhMurNAc kinase</fullName>
    </alternativeName>
</protein>
<dbReference type="GO" id="GO:0016773">
    <property type="term" value="F:phosphotransferase activity, alcohol group as acceptor"/>
    <property type="evidence" value="ECO:0007669"/>
    <property type="project" value="UniProtKB-UniRule"/>
</dbReference>
<reference evidence="2 3" key="1">
    <citation type="submission" date="2014-12" db="EMBL/GenBank/DDBJ databases">
        <title>Draft genome sequences of 10 type strains of Lactococcus.</title>
        <authorList>
            <person name="Sun Z."/>
            <person name="Zhong Z."/>
            <person name="Liu W."/>
            <person name="Zhang W."/>
            <person name="Zhang H."/>
        </authorList>
    </citation>
    <scope>NUCLEOTIDE SEQUENCE [LARGE SCALE GENOMIC DNA]</scope>
    <source>
        <strain evidence="2 3">JCM 16395</strain>
    </source>
</reference>
<feature type="binding site" evidence="1">
    <location>
        <begin position="10"/>
        <end position="17"/>
    </location>
    <ligand>
        <name>ATP</name>
        <dbReference type="ChEBI" id="CHEBI:30616"/>
    </ligand>
</feature>